<proteinExistence type="predicted"/>
<evidence type="ECO:0000256" key="1">
    <source>
        <dbReference type="SAM" id="Phobius"/>
    </source>
</evidence>
<protein>
    <recommendedName>
        <fullName evidence="2">Amidohydrolase-related domain-containing protein</fullName>
    </recommendedName>
</protein>
<dbReference type="SUPFAM" id="SSF51556">
    <property type="entry name" value="Metallo-dependent hydrolases"/>
    <property type="match status" value="1"/>
</dbReference>
<dbReference type="SUPFAM" id="SSF51338">
    <property type="entry name" value="Composite domain of metallo-dependent hydrolases"/>
    <property type="match status" value="1"/>
</dbReference>
<dbReference type="InterPro" id="IPR032466">
    <property type="entry name" value="Metal_Hydrolase"/>
</dbReference>
<organism evidence="3 4">
    <name type="scientific">Hohenbuehelia grisea</name>
    <dbReference type="NCBI Taxonomy" id="104357"/>
    <lineage>
        <taxon>Eukaryota</taxon>
        <taxon>Fungi</taxon>
        <taxon>Dikarya</taxon>
        <taxon>Basidiomycota</taxon>
        <taxon>Agaricomycotina</taxon>
        <taxon>Agaricomycetes</taxon>
        <taxon>Agaricomycetidae</taxon>
        <taxon>Agaricales</taxon>
        <taxon>Pleurotineae</taxon>
        <taxon>Pleurotaceae</taxon>
        <taxon>Hohenbuehelia</taxon>
    </lineage>
</organism>
<evidence type="ECO:0000259" key="2">
    <source>
        <dbReference type="Pfam" id="PF01979"/>
    </source>
</evidence>
<dbReference type="InterPro" id="IPR011059">
    <property type="entry name" value="Metal-dep_hydrolase_composite"/>
</dbReference>
<dbReference type="InterPro" id="IPR051781">
    <property type="entry name" value="Metallo-dep_Hydrolase"/>
</dbReference>
<feature type="domain" description="Amidohydrolase-related" evidence="2">
    <location>
        <begin position="412"/>
        <end position="501"/>
    </location>
</feature>
<reference evidence="4" key="1">
    <citation type="submission" date="2024-06" db="EMBL/GenBank/DDBJ databases">
        <title>Multi-omics analyses provide insights into the biosynthesis of the anticancer antibiotic pleurotin in Hohenbuehelia grisea.</title>
        <authorList>
            <person name="Weaver J.A."/>
            <person name="Alberti F."/>
        </authorList>
    </citation>
    <scope>NUCLEOTIDE SEQUENCE [LARGE SCALE GENOMIC DNA]</scope>
    <source>
        <strain evidence="4">T-177</strain>
    </source>
</reference>
<dbReference type="Pfam" id="PF01979">
    <property type="entry name" value="Amidohydro_1"/>
    <property type="match status" value="1"/>
</dbReference>
<dbReference type="EMBL" id="JASNQZ010000012">
    <property type="protein sequence ID" value="KAL0949372.1"/>
    <property type="molecule type" value="Genomic_DNA"/>
</dbReference>
<evidence type="ECO:0000313" key="3">
    <source>
        <dbReference type="EMBL" id="KAL0949372.1"/>
    </source>
</evidence>
<dbReference type="PANTHER" id="PTHR43135:SF3">
    <property type="entry name" value="ALPHA-D-RIBOSE 1-METHYLPHOSPHONATE 5-TRIPHOSPHATE DIPHOSPHATASE"/>
    <property type="match status" value="1"/>
</dbReference>
<dbReference type="Proteomes" id="UP001556367">
    <property type="component" value="Unassembled WGS sequence"/>
</dbReference>
<feature type="transmembrane region" description="Helical" evidence="1">
    <location>
        <begin position="28"/>
        <end position="46"/>
    </location>
</feature>
<gene>
    <name evidence="3" type="ORF">HGRIS_009441</name>
</gene>
<keyword evidence="1" id="KW-0812">Transmembrane</keyword>
<name>A0ABR3J152_9AGAR</name>
<dbReference type="PANTHER" id="PTHR43135">
    <property type="entry name" value="ALPHA-D-RIBOSE 1-METHYLPHOSPHONATE 5-TRIPHOSPHATE DIPHOSPHATASE"/>
    <property type="match status" value="1"/>
</dbReference>
<comment type="caution">
    <text evidence="3">The sequence shown here is derived from an EMBL/GenBank/DDBJ whole genome shotgun (WGS) entry which is preliminary data.</text>
</comment>
<sequence>MDIMDKRQHSLVDNAHSIITASTSRRKFSVVAFCLFATLLSLFWFAPKNNVQPPSIYASPFFDSDIQPALRKCAALREKLQAFEGLLSRDESDRLEYGTNATLIKDARIWTGRNNGSEIIRGHVLLEKGIIKRLGDVEDDFIRTIRNLTVVHANGAWLTPGLVDIHSHAGLLSIPFAAGSRDASSSHGPVVPWLQSIDGFNTHDEAFTLAIAGGVTSIMAAPGDDNVMAGEAFVFKMRRTSDGTPLSMLIDPSCSSEAKPCSKSPWRQLKLSVGESVRSHGNRMDTIWALRNALQVAQKVKLAQDEYCDKLERGRLQGIDHVFPEDQRLGILVEALRGRTKNMVNANAAVDLDALIRLSREFKLPIALFQGAAEAYLIPQALNRTWGGQPTIALNAARHRYTHETYRGSEFAPRILADAGIPVAFKSDHPHTNSRFLLHEAQLAHHFGLPANLSLAGVTSAPARAVGFSHRIGVLAEGADADVVLWDAHPLQLGATPVRVWIDGVPQLNRKVTKGDDKEGSRWASPPHVPDWFSEREEAVACDGLPPLRTKRATGRISFGNAQTVWTRGRDGNIEVVFPPATPEEGEEGNATVVVEDGHIVCVGSALKCLGSKHASVDIDLRGGAVVPGLMSVGAPLGVEEIAEEPSTGPGVLYDAFLRDVPEVMDDLTGIVPAMDALVFGTRNALIAHRSGVTIGTSSLMRSLFSGGSPVIAGLSTTFRTGAMHAMERGAVVQSVAALHVAIGKPNPLTGKQLPSVAAQIVALRRLLNGWADERTETGIWFKRAAEGVIPLVVEVNSADIMASLLILKTQIEEEKGSTIRLVFSGATEAHLLAPEIGRANVGVILNPAQPFPATWDDRRILPGPPLSNDTAILTLIESGVTVGIGVREGWAARNTRFDVGHAIQDSRGRISALQAHALASTNLERLLGVRARDAESADLVAYAGGGPLDYSSAVAAVISPQRGFVDLIV</sequence>
<keyword evidence="1" id="KW-1133">Transmembrane helix</keyword>
<accession>A0ABR3J152</accession>
<evidence type="ECO:0000313" key="4">
    <source>
        <dbReference type="Proteomes" id="UP001556367"/>
    </source>
</evidence>
<keyword evidence="1" id="KW-0472">Membrane</keyword>
<dbReference type="Gene3D" id="3.20.20.140">
    <property type="entry name" value="Metal-dependent hydrolases"/>
    <property type="match status" value="2"/>
</dbReference>
<keyword evidence="4" id="KW-1185">Reference proteome</keyword>
<dbReference type="InterPro" id="IPR006680">
    <property type="entry name" value="Amidohydro-rel"/>
</dbReference>